<dbReference type="PANTHER" id="PTHR22775:SF47">
    <property type="entry name" value="MEIOTICALLY UP-REGULATED GENE 122 PROTEIN"/>
    <property type="match status" value="1"/>
</dbReference>
<dbReference type="InterPro" id="IPR013937">
    <property type="entry name" value="Sorting_nexin_C"/>
</dbReference>
<dbReference type="InterPro" id="IPR003114">
    <property type="entry name" value="Phox_assoc"/>
</dbReference>
<feature type="compositionally biased region" description="Low complexity" evidence="2">
    <location>
        <begin position="514"/>
        <end position="529"/>
    </location>
</feature>
<dbReference type="Proteomes" id="UP001586593">
    <property type="component" value="Unassembled WGS sequence"/>
</dbReference>
<feature type="compositionally biased region" description="Polar residues" evidence="2">
    <location>
        <begin position="737"/>
        <end position="758"/>
    </location>
</feature>
<dbReference type="InterPro" id="IPR036871">
    <property type="entry name" value="PX_dom_sf"/>
</dbReference>
<feature type="compositionally biased region" description="Basic and acidic residues" evidence="2">
    <location>
        <begin position="389"/>
        <end position="401"/>
    </location>
</feature>
<comment type="caution">
    <text evidence="5">The sequence shown here is derived from an EMBL/GenBank/DDBJ whole genome shotgun (WGS) entry which is preliminary data.</text>
</comment>
<dbReference type="Gene3D" id="3.30.1520.10">
    <property type="entry name" value="Phox-like domain"/>
    <property type="match status" value="1"/>
</dbReference>
<proteinExistence type="inferred from homology"/>
<evidence type="ECO:0000256" key="2">
    <source>
        <dbReference type="SAM" id="MobiDB-lite"/>
    </source>
</evidence>
<feature type="region of interest" description="Disordered" evidence="2">
    <location>
        <begin position="734"/>
        <end position="908"/>
    </location>
</feature>
<feature type="compositionally biased region" description="Low complexity" evidence="2">
    <location>
        <begin position="831"/>
        <end position="856"/>
    </location>
</feature>
<comment type="similarity">
    <text evidence="1">Belongs to the sorting nexin family.</text>
</comment>
<dbReference type="EMBL" id="JAZHXJ010000084">
    <property type="protein sequence ID" value="KAL1875943.1"/>
    <property type="molecule type" value="Genomic_DNA"/>
</dbReference>
<dbReference type="Pfam" id="PF02194">
    <property type="entry name" value="PXA"/>
    <property type="match status" value="1"/>
</dbReference>
<keyword evidence="3" id="KW-0472">Membrane</keyword>
<dbReference type="InterPro" id="IPR001683">
    <property type="entry name" value="PX_dom"/>
</dbReference>
<evidence type="ECO:0000259" key="4">
    <source>
        <dbReference type="PROSITE" id="PS51207"/>
    </source>
</evidence>
<keyword evidence="3" id="KW-1133">Transmembrane helix</keyword>
<organism evidence="5 6">
    <name type="scientific">Phialemonium thermophilum</name>
    <dbReference type="NCBI Taxonomy" id="223376"/>
    <lineage>
        <taxon>Eukaryota</taxon>
        <taxon>Fungi</taxon>
        <taxon>Dikarya</taxon>
        <taxon>Ascomycota</taxon>
        <taxon>Pezizomycotina</taxon>
        <taxon>Sordariomycetes</taxon>
        <taxon>Sordariomycetidae</taxon>
        <taxon>Cephalothecales</taxon>
        <taxon>Cephalothecaceae</taxon>
        <taxon>Phialemonium</taxon>
    </lineage>
</organism>
<dbReference type="Pfam" id="PF08628">
    <property type="entry name" value="Nexin_C"/>
    <property type="match status" value="1"/>
</dbReference>
<feature type="transmembrane region" description="Helical" evidence="3">
    <location>
        <begin position="88"/>
        <end position="111"/>
    </location>
</feature>
<feature type="compositionally biased region" description="Polar residues" evidence="2">
    <location>
        <begin position="532"/>
        <end position="543"/>
    </location>
</feature>
<accession>A0ABR3XJ10</accession>
<evidence type="ECO:0000256" key="3">
    <source>
        <dbReference type="SAM" id="Phobius"/>
    </source>
</evidence>
<feature type="region of interest" description="Disordered" evidence="2">
    <location>
        <begin position="383"/>
        <end position="410"/>
    </location>
</feature>
<evidence type="ECO:0000256" key="1">
    <source>
        <dbReference type="ARBA" id="ARBA00010883"/>
    </source>
</evidence>
<feature type="domain" description="PXA" evidence="4">
    <location>
        <begin position="166"/>
        <end position="348"/>
    </location>
</feature>
<feature type="region of interest" description="Disordered" evidence="2">
    <location>
        <begin position="32"/>
        <end position="56"/>
    </location>
</feature>
<dbReference type="Pfam" id="PF00787">
    <property type="entry name" value="PX"/>
    <property type="match status" value="1"/>
</dbReference>
<dbReference type="PROSITE" id="PS51207">
    <property type="entry name" value="PXA"/>
    <property type="match status" value="1"/>
</dbReference>
<feature type="compositionally biased region" description="Polar residues" evidence="2">
    <location>
        <begin position="884"/>
        <end position="907"/>
    </location>
</feature>
<evidence type="ECO:0000313" key="5">
    <source>
        <dbReference type="EMBL" id="KAL1875943.1"/>
    </source>
</evidence>
<evidence type="ECO:0000313" key="6">
    <source>
        <dbReference type="Proteomes" id="UP001586593"/>
    </source>
</evidence>
<reference evidence="5 6" key="1">
    <citation type="journal article" date="2024" name="Commun. Biol.">
        <title>Comparative genomic analysis of thermophilic fungi reveals convergent evolutionary adaptations and gene losses.</title>
        <authorList>
            <person name="Steindorff A.S."/>
            <person name="Aguilar-Pontes M.V."/>
            <person name="Robinson A.J."/>
            <person name="Andreopoulos B."/>
            <person name="LaButti K."/>
            <person name="Kuo A."/>
            <person name="Mondo S."/>
            <person name="Riley R."/>
            <person name="Otillar R."/>
            <person name="Haridas S."/>
            <person name="Lipzen A."/>
            <person name="Grimwood J."/>
            <person name="Schmutz J."/>
            <person name="Clum A."/>
            <person name="Reid I.D."/>
            <person name="Moisan M.C."/>
            <person name="Butler G."/>
            <person name="Nguyen T.T.M."/>
            <person name="Dewar K."/>
            <person name="Conant G."/>
            <person name="Drula E."/>
            <person name="Henrissat B."/>
            <person name="Hansel C."/>
            <person name="Singer S."/>
            <person name="Hutchinson M.I."/>
            <person name="de Vries R.P."/>
            <person name="Natvig D.O."/>
            <person name="Powell A.J."/>
            <person name="Tsang A."/>
            <person name="Grigoriev I.V."/>
        </authorList>
    </citation>
    <scope>NUCLEOTIDE SEQUENCE [LARGE SCALE GENOMIC DNA]</scope>
    <source>
        <strain evidence="5 6">ATCC 24622</strain>
    </source>
</reference>
<dbReference type="PANTHER" id="PTHR22775">
    <property type="entry name" value="SORTING NEXIN"/>
    <property type="match status" value="1"/>
</dbReference>
<dbReference type="SMART" id="SM00313">
    <property type="entry name" value="PXA"/>
    <property type="match status" value="1"/>
</dbReference>
<feature type="compositionally biased region" description="Polar residues" evidence="2">
    <location>
        <begin position="780"/>
        <end position="790"/>
    </location>
</feature>
<feature type="compositionally biased region" description="Basic and acidic residues" evidence="2">
    <location>
        <begin position="430"/>
        <end position="443"/>
    </location>
</feature>
<keyword evidence="3" id="KW-0812">Transmembrane</keyword>
<feature type="region of interest" description="Disordered" evidence="2">
    <location>
        <begin position="430"/>
        <end position="465"/>
    </location>
</feature>
<gene>
    <name evidence="5" type="ORF">VTK73DRAFT_9727</name>
</gene>
<dbReference type="SUPFAM" id="SSF64268">
    <property type="entry name" value="PX domain"/>
    <property type="match status" value="1"/>
</dbReference>
<feature type="region of interest" description="Disordered" evidence="2">
    <location>
        <begin position="551"/>
        <end position="570"/>
    </location>
</feature>
<feature type="compositionally biased region" description="Polar residues" evidence="2">
    <location>
        <begin position="32"/>
        <end position="44"/>
    </location>
</feature>
<keyword evidence="6" id="KW-1185">Reference proteome</keyword>
<dbReference type="CDD" id="cd06093">
    <property type="entry name" value="PX_domain"/>
    <property type="match status" value="1"/>
</dbReference>
<name>A0ABR3XJ10_9PEZI</name>
<feature type="region of interest" description="Disordered" evidence="2">
    <location>
        <begin position="501"/>
        <end position="543"/>
    </location>
</feature>
<sequence>MTTFQHAQLPTGTTPYSAVDCRDGESFMATTHRISSERSGSSENAPPKPGLTASSPAEDVTTKILQFLATATTETLGALAVGMAAVTYLLLGQLGLLFIGAFAGVVMFIQWQGKNPAVARITRGERSTDVLDRLLRYNEEVKALSLHDDDPNDEESVLTHGLESFRPETREALKELVDAVIDDYVKWWYSPILPSERFFPLSCRKVLISFLLSVSSHLGRKRPADAFLDFLTNSSSIIIVFFSELSAAFAGLATDSKASVRDVVYDYLASNPDSNLANLLNQRQQVGRLRMVAEDLLMFLDRSSYDCEPVKVFLREILAGVVLETTLQTCSKPEWINGWIVYLLEAGEPDFSQAIDVGMQTGPSLDNTLVDFDGNVGNIGLAKGNRNSFDSEKSRRKESMAHKKKLSKADEEMEMAMEEMKRMNQMIAEEEARRADSSRELERPVSLPPGALSATKEAVGSTQDASERFTDALKRNANDLEIPSRDVERLAADAVRVAGPVFKTSSSGGDDNVRTPVTPVSVVGSSSRESSPKQSTGSRFTSFDQILPLAQEEGDSDDGGSRKPPPLTLHNATITVLDEPGDKGRIRAKPSWDYLIQIEPATTHYPGWMIVKRYSDFEALHEILRRIATISGATAFTEQHKELPNWKVHTRSSLRGELERYLREACWSQSLAESEGMKKFLEKEQRLNASAPKSGLQAFEKLGKNVFDVLTSAPVEGSRAVVGGVTGVLGNIGLGQKKTTTSSSLQDVTAASRLSMSTPPRADSALSLNGSRSKRDSMDSQRSSVVSTQPGKMPPMERRPSYNSIQGEGDADSLRPSLSDRWERPSLSGKNSRANSRASSRAPARSPSSLSLDGLRLPPPPDLIPDDFGSQESPPARQGEASHPLSSSIHTRSQTMPSLTPKLNGSTPLKAARHYPRLSEQETRVAVELLFAVINELYTLSSAWNIRRTLLAAAKSFLLRPGNPSLVSIQSMIQSSLIDANVSDAGIAAHLRKLRENALPTESERAAWPPEMTSEEKDKLRFKARKLLIESGVPAALSGVMGQSATSEALGRVFDCLQIEEVARGLIFGIMLQAARIITH</sequence>
<protein>
    <recommendedName>
        <fullName evidence="4">PXA domain-containing protein</fullName>
    </recommendedName>
</protein>